<name>A0A1E7L327_9ACTN</name>
<proteinExistence type="predicted"/>
<evidence type="ECO:0000313" key="3">
    <source>
        <dbReference type="Proteomes" id="UP000176005"/>
    </source>
</evidence>
<dbReference type="Proteomes" id="UP000176005">
    <property type="component" value="Unassembled WGS sequence"/>
</dbReference>
<accession>A0A1E7L327</accession>
<protein>
    <submittedName>
        <fullName evidence="2">Uncharacterized protein</fullName>
    </submittedName>
</protein>
<evidence type="ECO:0000313" key="2">
    <source>
        <dbReference type="EMBL" id="OEV10592.1"/>
    </source>
</evidence>
<organism evidence="2 3">
    <name type="scientific">Streptomyces nanshensis</name>
    <dbReference type="NCBI Taxonomy" id="518642"/>
    <lineage>
        <taxon>Bacteria</taxon>
        <taxon>Bacillati</taxon>
        <taxon>Actinomycetota</taxon>
        <taxon>Actinomycetes</taxon>
        <taxon>Kitasatosporales</taxon>
        <taxon>Streptomycetaceae</taxon>
        <taxon>Streptomyces</taxon>
    </lineage>
</organism>
<reference evidence="2 3" key="1">
    <citation type="journal article" date="2016" name="Front. Microbiol.">
        <title>Comparative Genomics Analysis of Streptomyces Species Reveals Their Adaptation to the Marine Environment and Their Diversity at the Genomic Level.</title>
        <authorList>
            <person name="Tian X."/>
            <person name="Zhang Z."/>
            <person name="Yang T."/>
            <person name="Chen M."/>
            <person name="Li J."/>
            <person name="Chen F."/>
            <person name="Yang J."/>
            <person name="Li W."/>
            <person name="Zhang B."/>
            <person name="Zhang Z."/>
            <person name="Wu J."/>
            <person name="Zhang C."/>
            <person name="Long L."/>
            <person name="Xiao J."/>
        </authorList>
    </citation>
    <scope>NUCLEOTIDE SEQUENCE [LARGE SCALE GENOMIC DNA]</scope>
    <source>
        <strain evidence="2 3">SCSIO 10429</strain>
    </source>
</reference>
<dbReference type="AlphaFoldDB" id="A0A1E7L327"/>
<feature type="transmembrane region" description="Helical" evidence="1">
    <location>
        <begin position="33"/>
        <end position="53"/>
    </location>
</feature>
<keyword evidence="1" id="KW-1133">Transmembrane helix</keyword>
<evidence type="ECO:0000256" key="1">
    <source>
        <dbReference type="SAM" id="Phobius"/>
    </source>
</evidence>
<sequence length="69" mass="6837">MAYTAESAARRARGRLAALAAVGTRDGGRRHPLVAAAMVLPLAIAIAIATGAVEAVVTQASSVAGMLGH</sequence>
<comment type="caution">
    <text evidence="2">The sequence shown here is derived from an EMBL/GenBank/DDBJ whole genome shotgun (WGS) entry which is preliminary data.</text>
</comment>
<keyword evidence="1" id="KW-0812">Transmembrane</keyword>
<dbReference type="EMBL" id="LJGW01000287">
    <property type="protein sequence ID" value="OEV10592.1"/>
    <property type="molecule type" value="Genomic_DNA"/>
</dbReference>
<dbReference type="RefSeq" id="WP_070017711.1">
    <property type="nucleotide sequence ID" value="NZ_LJGW01000287.1"/>
</dbReference>
<gene>
    <name evidence="2" type="ORF">AN218_16825</name>
</gene>
<keyword evidence="1" id="KW-0472">Membrane</keyword>
<keyword evidence="3" id="KW-1185">Reference proteome</keyword>
<dbReference type="PATRIC" id="fig|518642.10.peg.4064"/>